<dbReference type="PANTHER" id="PTHR34047:SF8">
    <property type="entry name" value="PROTEIN YKFC"/>
    <property type="match status" value="1"/>
</dbReference>
<sequence length="366" mass="42231">MMISRRGIALMDQVTDKAVISTAWNQLCQQRQGDHHNQDIWHLRFYWPVKRDEICQRLSQGEYNFSPCRSVVVQGERVSLWCAEDALVLKALTRVLSRDELSPCCYHLQGRGAKACVSQLKGCVDQYRFVCRSDVDSYYDSIDHGVLLRQLAPLLIKLGDDGRVLALIERLLQRVDSVDGALFPVFRGLSKGCALSPLLGAIYLLVMDRQLGEFCARRGLKYFRFMDDWVILCKTRRQLRQVVRIMNQCLDAVKQCKHPYKTYIGRIREEGFDFLGYRITPGTERNVSLAWKTWANHVSKLLRLYEQGASWDRIAEYVKHWLVWVRSGVSIDLGKVISEALGSDMGQRLLRLMPIDAVYRKYVGEC</sequence>
<keyword evidence="3" id="KW-0695">RNA-directed DNA polymerase</keyword>
<accession>A0A839INV4</accession>
<protein>
    <submittedName>
        <fullName evidence="3">Group II intron reverse transcriptase domain-containing protein</fullName>
    </submittedName>
</protein>
<evidence type="ECO:0000313" key="4">
    <source>
        <dbReference type="Proteomes" id="UP000565262"/>
    </source>
</evidence>
<dbReference type="AlphaFoldDB" id="A0A839INV4"/>
<evidence type="ECO:0000256" key="1">
    <source>
        <dbReference type="ARBA" id="ARBA00034120"/>
    </source>
</evidence>
<dbReference type="InterPro" id="IPR000477">
    <property type="entry name" value="RT_dom"/>
</dbReference>
<name>A0A839INV4_9GAMM</name>
<dbReference type="EMBL" id="JACJFM010000012">
    <property type="protein sequence ID" value="MBB1487173.1"/>
    <property type="molecule type" value="Genomic_DNA"/>
</dbReference>
<dbReference type="Pfam" id="PF00078">
    <property type="entry name" value="RVT_1"/>
    <property type="match status" value="1"/>
</dbReference>
<keyword evidence="3" id="KW-0548">Nucleotidyltransferase</keyword>
<dbReference type="SUPFAM" id="SSF56672">
    <property type="entry name" value="DNA/RNA polymerases"/>
    <property type="match status" value="1"/>
</dbReference>
<comment type="similarity">
    <text evidence="1">Belongs to the bacterial reverse transcriptase family.</text>
</comment>
<dbReference type="RefSeq" id="WP_182808954.1">
    <property type="nucleotide sequence ID" value="NZ_JACJFM010000012.1"/>
</dbReference>
<dbReference type="CDD" id="cd01651">
    <property type="entry name" value="RT_G2_intron"/>
    <property type="match status" value="1"/>
</dbReference>
<keyword evidence="3" id="KW-0808">Transferase</keyword>
<dbReference type="GO" id="GO:0003964">
    <property type="term" value="F:RNA-directed DNA polymerase activity"/>
    <property type="evidence" value="ECO:0007669"/>
    <property type="project" value="UniProtKB-KW"/>
</dbReference>
<dbReference type="InterPro" id="IPR043502">
    <property type="entry name" value="DNA/RNA_pol_sf"/>
</dbReference>
<proteinExistence type="inferred from homology"/>
<reference evidence="3 4" key="1">
    <citation type="submission" date="2020-08" db="EMBL/GenBank/DDBJ databases">
        <title>Oceanospirillum sp. nov. isolated from marine sediment.</title>
        <authorList>
            <person name="Ji X."/>
        </authorList>
    </citation>
    <scope>NUCLEOTIDE SEQUENCE [LARGE SCALE GENOMIC DNA]</scope>
    <source>
        <strain evidence="3 4">D5</strain>
    </source>
</reference>
<gene>
    <name evidence="3" type="ORF">H4O21_11180</name>
</gene>
<comment type="caution">
    <text evidence="3">The sequence shown here is derived from an EMBL/GenBank/DDBJ whole genome shotgun (WGS) entry which is preliminary data.</text>
</comment>
<organism evidence="3 4">
    <name type="scientific">Oceanospirillum sediminis</name>
    <dbReference type="NCBI Taxonomy" id="2760088"/>
    <lineage>
        <taxon>Bacteria</taxon>
        <taxon>Pseudomonadati</taxon>
        <taxon>Pseudomonadota</taxon>
        <taxon>Gammaproteobacteria</taxon>
        <taxon>Oceanospirillales</taxon>
        <taxon>Oceanospirillaceae</taxon>
        <taxon>Oceanospirillum</taxon>
    </lineage>
</organism>
<evidence type="ECO:0000313" key="3">
    <source>
        <dbReference type="EMBL" id="MBB1487173.1"/>
    </source>
</evidence>
<feature type="domain" description="Reverse transcriptase" evidence="2">
    <location>
        <begin position="1"/>
        <end position="279"/>
    </location>
</feature>
<evidence type="ECO:0000259" key="2">
    <source>
        <dbReference type="PROSITE" id="PS50878"/>
    </source>
</evidence>
<keyword evidence="4" id="KW-1185">Reference proteome</keyword>
<dbReference type="PANTHER" id="PTHR34047">
    <property type="entry name" value="NUCLEAR INTRON MATURASE 1, MITOCHONDRIAL-RELATED"/>
    <property type="match status" value="1"/>
</dbReference>
<dbReference type="InterPro" id="IPR051083">
    <property type="entry name" value="GrpII_Intron_Splice-Mob/Def"/>
</dbReference>
<dbReference type="Proteomes" id="UP000565262">
    <property type="component" value="Unassembled WGS sequence"/>
</dbReference>
<dbReference type="PROSITE" id="PS50878">
    <property type="entry name" value="RT_POL"/>
    <property type="match status" value="1"/>
</dbReference>